<dbReference type="Pfam" id="PF00583">
    <property type="entry name" value="Acetyltransf_1"/>
    <property type="match status" value="1"/>
</dbReference>
<dbReference type="EMBL" id="FNIE01000008">
    <property type="protein sequence ID" value="SDO17621.1"/>
    <property type="molecule type" value="Genomic_DNA"/>
</dbReference>
<dbReference type="STRING" id="310781.SAMN05216259_10827"/>
<organism evidence="2 3">
    <name type="scientific">Actinacidiphila guanduensis</name>
    <dbReference type="NCBI Taxonomy" id="310781"/>
    <lineage>
        <taxon>Bacteria</taxon>
        <taxon>Bacillati</taxon>
        <taxon>Actinomycetota</taxon>
        <taxon>Actinomycetes</taxon>
        <taxon>Kitasatosporales</taxon>
        <taxon>Streptomycetaceae</taxon>
        <taxon>Actinacidiphila</taxon>
    </lineage>
</organism>
<dbReference type="InterPro" id="IPR016181">
    <property type="entry name" value="Acyl_CoA_acyltransferase"/>
</dbReference>
<dbReference type="SUPFAM" id="SSF55729">
    <property type="entry name" value="Acyl-CoA N-acyltransferases (Nat)"/>
    <property type="match status" value="1"/>
</dbReference>
<dbReference type="AlphaFoldDB" id="A0A1H0HFJ4"/>
<evidence type="ECO:0000259" key="1">
    <source>
        <dbReference type="PROSITE" id="PS51186"/>
    </source>
</evidence>
<reference evidence="2 3" key="1">
    <citation type="submission" date="2016-10" db="EMBL/GenBank/DDBJ databases">
        <authorList>
            <person name="de Groot N.N."/>
        </authorList>
    </citation>
    <scope>NUCLEOTIDE SEQUENCE [LARGE SCALE GENOMIC DNA]</scope>
    <source>
        <strain evidence="2 3">CGMCC 4.2022</strain>
    </source>
</reference>
<feature type="domain" description="N-acetyltransferase" evidence="1">
    <location>
        <begin position="151"/>
        <end position="291"/>
    </location>
</feature>
<dbReference type="GO" id="GO:0016747">
    <property type="term" value="F:acyltransferase activity, transferring groups other than amino-acyl groups"/>
    <property type="evidence" value="ECO:0007669"/>
    <property type="project" value="InterPro"/>
</dbReference>
<keyword evidence="2" id="KW-0808">Transferase</keyword>
<evidence type="ECO:0000313" key="2">
    <source>
        <dbReference type="EMBL" id="SDO17621.1"/>
    </source>
</evidence>
<dbReference type="Gene3D" id="3.40.630.30">
    <property type="match status" value="1"/>
</dbReference>
<accession>A0A1H0HFJ4</accession>
<name>A0A1H0HFJ4_9ACTN</name>
<dbReference type="InterPro" id="IPR000182">
    <property type="entry name" value="GNAT_dom"/>
</dbReference>
<gene>
    <name evidence="2" type="ORF">SAMN05216259_10827</name>
</gene>
<dbReference type="Proteomes" id="UP000199341">
    <property type="component" value="Unassembled WGS sequence"/>
</dbReference>
<keyword evidence="3" id="KW-1185">Reference proteome</keyword>
<dbReference type="CDD" id="cd04301">
    <property type="entry name" value="NAT_SF"/>
    <property type="match status" value="1"/>
</dbReference>
<sequence>MAGSGHDGAMAWTITGSLDDFTAAADPFLRARPEENTVALTVCATLRRQGLETYGGAPVFGWWRDGSGEVAASFLQTPPFPPLLAHGTPESARELAAELPASVPGARGVAESVRAFAAAWRERTGGQARVDREMRLFRLGTLLPPDPAPSGRARLAGPEDRALLEEWAAAFSRDLGEESPSNAVRAVADSLALGGRYLWEDGGRPVAMAGTTPPEEGQVRIVAVYTPEAERGRGYGAGVTHAVTRAALDAGAKDVLLFTDLANPVSNRLYPRLGYRPLSDQLSVVFTPPVS</sequence>
<dbReference type="PROSITE" id="PS51186">
    <property type="entry name" value="GNAT"/>
    <property type="match status" value="1"/>
</dbReference>
<protein>
    <submittedName>
        <fullName evidence="2">Predicted acetyltransferase, GNAT family</fullName>
    </submittedName>
</protein>
<evidence type="ECO:0000313" key="3">
    <source>
        <dbReference type="Proteomes" id="UP000199341"/>
    </source>
</evidence>
<proteinExistence type="predicted"/>